<organism evidence="1 2">
    <name type="scientific">Rhodococcus triatomae</name>
    <dbReference type="NCBI Taxonomy" id="300028"/>
    <lineage>
        <taxon>Bacteria</taxon>
        <taxon>Bacillati</taxon>
        <taxon>Actinomycetota</taxon>
        <taxon>Actinomycetes</taxon>
        <taxon>Mycobacteriales</taxon>
        <taxon>Nocardiaceae</taxon>
        <taxon>Rhodococcus</taxon>
    </lineage>
</organism>
<dbReference type="AlphaFoldDB" id="A0A1G8PST0"/>
<dbReference type="InterPro" id="IPR010982">
    <property type="entry name" value="Lambda_DNA-bd_dom_sf"/>
</dbReference>
<dbReference type="EMBL" id="FNDN01000013">
    <property type="protein sequence ID" value="SDI94910.1"/>
    <property type="molecule type" value="Genomic_DNA"/>
</dbReference>
<proteinExistence type="predicted"/>
<accession>A0A1G8PST0</accession>
<evidence type="ECO:0000313" key="2">
    <source>
        <dbReference type="Proteomes" id="UP000183263"/>
    </source>
</evidence>
<name>A0A1G8PST0_9NOCA</name>
<dbReference type="OrthoDB" id="4542183at2"/>
<keyword evidence="2" id="KW-1185">Reference proteome</keyword>
<reference evidence="1 2" key="1">
    <citation type="submission" date="2016-10" db="EMBL/GenBank/DDBJ databases">
        <authorList>
            <person name="de Groot N.N."/>
        </authorList>
    </citation>
    <scope>NUCLEOTIDE SEQUENCE [LARGE SCALE GENOMIC DNA]</scope>
    <source>
        <strain evidence="1 2">DSM 44892</strain>
    </source>
</reference>
<dbReference type="Gene3D" id="1.10.260.40">
    <property type="entry name" value="lambda repressor-like DNA-binding domains"/>
    <property type="match status" value="1"/>
</dbReference>
<protein>
    <submittedName>
        <fullName evidence="1">Uncharacterized protein</fullName>
    </submittedName>
</protein>
<gene>
    <name evidence="1" type="ORF">SAMN05444695_113112</name>
</gene>
<dbReference type="Proteomes" id="UP000183263">
    <property type="component" value="Unassembled WGS sequence"/>
</dbReference>
<dbReference type="GO" id="GO:0003677">
    <property type="term" value="F:DNA binding"/>
    <property type="evidence" value="ECO:0007669"/>
    <property type="project" value="InterPro"/>
</dbReference>
<sequence>MSARPLPLADRINRLFAVAHERGGAEPDVDAVAHGVSERLGRQVSGEMLRTLRDGTDTADRALLAALADHFSCPAEYLLDENPRHFDLLLRFEIAVRDADVRHLSMRTAGSPGVATDEELERMIGLLETLPHAGSVDHEH</sequence>
<dbReference type="RefSeq" id="WP_072739489.1">
    <property type="nucleotide sequence ID" value="NZ_CP048813.1"/>
</dbReference>
<evidence type="ECO:0000313" key="1">
    <source>
        <dbReference type="EMBL" id="SDI94910.1"/>
    </source>
</evidence>